<dbReference type="Pfam" id="PF00535">
    <property type="entry name" value="Glycos_transf_2"/>
    <property type="match status" value="1"/>
</dbReference>
<dbReference type="SUPFAM" id="SSF53448">
    <property type="entry name" value="Nucleotide-diphospho-sugar transferases"/>
    <property type="match status" value="1"/>
</dbReference>
<dbReference type="RefSeq" id="WP_100991486.1">
    <property type="nucleotide sequence ID" value="NZ_CP025096.1"/>
</dbReference>
<name>A0A2K8Z5G3_9BACT</name>
<proteinExistence type="predicted"/>
<dbReference type="Gene3D" id="3.90.550.10">
    <property type="entry name" value="Spore Coat Polysaccharide Biosynthesis Protein SpsA, Chain A"/>
    <property type="match status" value="1"/>
</dbReference>
<reference evidence="2 3" key="1">
    <citation type="submission" date="2017-11" db="EMBL/GenBank/DDBJ databases">
        <title>Taxonomic description and genome sequences of Spirosoma HA7 sp. nov., isolated from pollen microhabitat of Corylus avellana.</title>
        <authorList>
            <person name="Ambika Manirajan B."/>
            <person name="Suarez C."/>
            <person name="Ratering S."/>
            <person name="Geissler-Plaum R."/>
            <person name="Cardinale M."/>
            <person name="Sylvia S."/>
        </authorList>
    </citation>
    <scope>NUCLEOTIDE SEQUENCE [LARGE SCALE GENOMIC DNA]</scope>
    <source>
        <strain evidence="2 3">HA7</strain>
    </source>
</reference>
<keyword evidence="3" id="KW-1185">Reference proteome</keyword>
<sequence>MSVSVCIATYNGAEFIGRQLKSILLQLGEEDEVIISDDNSTDNTWQIIEGIGDSRVRIILNKGRKGPISNFENALKFATRDIIFLSDQDDEWLSNKVGDSVNILKEFDLVLSDCRIVNKDGYVVHESFFHIRNSQPGFWHNVYRNSYNGCCMAFRREVLDYVLPLPHSIHMHDWWIGLLVEVKGKVCFYPKPLINYTRHGGNLSPTSETGYGLSDRILNRITLLINISIRLLS</sequence>
<dbReference type="PANTHER" id="PTHR43685">
    <property type="entry name" value="GLYCOSYLTRANSFERASE"/>
    <property type="match status" value="1"/>
</dbReference>
<dbReference type="OrthoDB" id="9802649at2"/>
<dbReference type="EMBL" id="CP025096">
    <property type="protein sequence ID" value="AUD05064.1"/>
    <property type="molecule type" value="Genomic_DNA"/>
</dbReference>
<dbReference type="PANTHER" id="PTHR43685:SF11">
    <property type="entry name" value="GLYCOSYLTRANSFERASE TAGX-RELATED"/>
    <property type="match status" value="1"/>
</dbReference>
<dbReference type="KEGG" id="spir:CWM47_26400"/>
<dbReference type="GO" id="GO:0016740">
    <property type="term" value="F:transferase activity"/>
    <property type="evidence" value="ECO:0007669"/>
    <property type="project" value="UniProtKB-KW"/>
</dbReference>
<keyword evidence="2" id="KW-0808">Transferase</keyword>
<protein>
    <submittedName>
        <fullName evidence="2">Alpha-L-Rha alpha-1,3-L-rhamnosyltransferase</fullName>
    </submittedName>
</protein>
<dbReference type="Proteomes" id="UP000232883">
    <property type="component" value="Chromosome"/>
</dbReference>
<gene>
    <name evidence="2" type="ORF">CWM47_26400</name>
</gene>
<dbReference type="InterPro" id="IPR050834">
    <property type="entry name" value="Glycosyltransf_2"/>
</dbReference>
<dbReference type="AlphaFoldDB" id="A0A2K8Z5G3"/>
<accession>A0A2K8Z5G3</accession>
<dbReference type="InterPro" id="IPR001173">
    <property type="entry name" value="Glyco_trans_2-like"/>
</dbReference>
<evidence type="ECO:0000313" key="3">
    <source>
        <dbReference type="Proteomes" id="UP000232883"/>
    </source>
</evidence>
<dbReference type="InterPro" id="IPR029044">
    <property type="entry name" value="Nucleotide-diphossugar_trans"/>
</dbReference>
<evidence type="ECO:0000313" key="2">
    <source>
        <dbReference type="EMBL" id="AUD05064.1"/>
    </source>
</evidence>
<dbReference type="CDD" id="cd04196">
    <property type="entry name" value="GT_2_like_d"/>
    <property type="match status" value="1"/>
</dbReference>
<organism evidence="2 3">
    <name type="scientific">Spirosoma pollinicola</name>
    <dbReference type="NCBI Taxonomy" id="2057025"/>
    <lineage>
        <taxon>Bacteria</taxon>
        <taxon>Pseudomonadati</taxon>
        <taxon>Bacteroidota</taxon>
        <taxon>Cytophagia</taxon>
        <taxon>Cytophagales</taxon>
        <taxon>Cytophagaceae</taxon>
        <taxon>Spirosoma</taxon>
    </lineage>
</organism>
<feature type="domain" description="Glycosyltransferase 2-like" evidence="1">
    <location>
        <begin position="4"/>
        <end position="160"/>
    </location>
</feature>
<evidence type="ECO:0000259" key="1">
    <source>
        <dbReference type="Pfam" id="PF00535"/>
    </source>
</evidence>